<gene>
    <name evidence="6" type="ORF">IGS67_06505</name>
</gene>
<keyword evidence="4" id="KW-0862">Zinc</keyword>
<feature type="active site" description="Proton acceptor" evidence="4">
    <location>
        <position position="105"/>
    </location>
</feature>
<keyword evidence="7" id="KW-1185">Reference proteome</keyword>
<protein>
    <recommendedName>
        <fullName evidence="1">protein acetyllysine N-acetyltransferase</fullName>
        <ecNumber evidence="1">2.3.1.286</ecNumber>
    </recommendedName>
</protein>
<dbReference type="InterPro" id="IPR003000">
    <property type="entry name" value="Sirtuin"/>
</dbReference>
<keyword evidence="2" id="KW-0808">Transferase</keyword>
<dbReference type="PANTHER" id="PTHR11085:SF10">
    <property type="entry name" value="NAD-DEPENDENT PROTEIN DEACYLASE SIRTUIN-5, MITOCHONDRIAL-RELATED"/>
    <property type="match status" value="1"/>
</dbReference>
<keyword evidence="3" id="KW-0520">NAD</keyword>
<dbReference type="InterPro" id="IPR050134">
    <property type="entry name" value="NAD-dep_sirtuin_deacylases"/>
</dbReference>
<feature type="binding site" evidence="4">
    <location>
        <position position="167"/>
    </location>
    <ligand>
        <name>Zn(2+)</name>
        <dbReference type="ChEBI" id="CHEBI:29105"/>
    </ligand>
</feature>
<dbReference type="Gene3D" id="3.40.50.1220">
    <property type="entry name" value="TPP-binding domain"/>
    <property type="match status" value="1"/>
</dbReference>
<feature type="domain" description="Deacetylase sirtuin-type" evidence="5">
    <location>
        <begin position="1"/>
        <end position="271"/>
    </location>
</feature>
<reference evidence="6 7" key="1">
    <citation type="submission" date="2020-09" db="EMBL/GenBank/DDBJ databases">
        <title>Flavimobilis rhizosphaerae sp. nov., isolated from rhizosphere soil of Spartina alterniflora.</title>
        <authorList>
            <person name="Hanqin C."/>
        </authorList>
    </citation>
    <scope>NUCLEOTIDE SEQUENCE [LARGE SCALE GENOMIC DNA]</scope>
    <source>
        <strain evidence="6 7">GY 10621</strain>
    </source>
</reference>
<dbReference type="PANTHER" id="PTHR11085">
    <property type="entry name" value="NAD-DEPENDENT PROTEIN DEACYLASE SIRTUIN-5, MITOCHONDRIAL-RELATED"/>
    <property type="match status" value="1"/>
</dbReference>
<dbReference type="PROSITE" id="PS50305">
    <property type="entry name" value="SIRTUIN"/>
    <property type="match status" value="1"/>
</dbReference>
<dbReference type="SUPFAM" id="SSF52467">
    <property type="entry name" value="DHS-like NAD/FAD-binding domain"/>
    <property type="match status" value="1"/>
</dbReference>
<dbReference type="EC" id="2.3.1.286" evidence="1"/>
<dbReference type="InterPro" id="IPR026591">
    <property type="entry name" value="Sirtuin_cat_small_dom_sf"/>
</dbReference>
<dbReference type="InterPro" id="IPR026590">
    <property type="entry name" value="Ssirtuin_cat_dom"/>
</dbReference>
<accession>A0ABR9DPU7</accession>
<comment type="caution">
    <text evidence="6">The sequence shown here is derived from an EMBL/GenBank/DDBJ whole genome shotgun (WGS) entry which is preliminary data.</text>
</comment>
<evidence type="ECO:0000256" key="2">
    <source>
        <dbReference type="ARBA" id="ARBA00022679"/>
    </source>
</evidence>
<proteinExistence type="predicted"/>
<feature type="binding site" evidence="4">
    <location>
        <position position="116"/>
    </location>
    <ligand>
        <name>Zn(2+)</name>
        <dbReference type="ChEBI" id="CHEBI:29105"/>
    </ligand>
</feature>
<keyword evidence="4" id="KW-0479">Metal-binding</keyword>
<evidence type="ECO:0000259" key="5">
    <source>
        <dbReference type="PROSITE" id="PS50305"/>
    </source>
</evidence>
<evidence type="ECO:0000256" key="1">
    <source>
        <dbReference type="ARBA" id="ARBA00012928"/>
    </source>
</evidence>
<sequence length="281" mass="29935">MRGARTLVLTGAGLSTDSGIPDYRGPGSTPRNPMTYEQFISSEGFRRHYWARNHVGWKHMAATRPNDGHRALTALEAAGRVTGVVTQNVDTLHQRAGTRTVVDLHGSFDRVTCLTCGTVVPRETLDARLTALNPGFRESHGPVGDIEIAPDADAVIESTAGFVVAPCDTCGGVLKPDIVYFGEQVPRERVERAFALVDDADVLLVAGSSLTVHSGLRFVRHAARHGTPVAIVNRGATRGDEHATLRLDAGTSETLVGLLPLLLPVPARPTTRASVGGRITA</sequence>
<dbReference type="Proteomes" id="UP000642107">
    <property type="component" value="Unassembled WGS sequence"/>
</dbReference>
<dbReference type="EMBL" id="JACZDF010000003">
    <property type="protein sequence ID" value="MBD9699141.1"/>
    <property type="molecule type" value="Genomic_DNA"/>
</dbReference>
<feature type="binding site" evidence="4">
    <location>
        <position position="113"/>
    </location>
    <ligand>
        <name>Zn(2+)</name>
        <dbReference type="ChEBI" id="CHEBI:29105"/>
    </ligand>
</feature>
<evidence type="ECO:0000313" key="6">
    <source>
        <dbReference type="EMBL" id="MBD9699141.1"/>
    </source>
</evidence>
<dbReference type="Pfam" id="PF02146">
    <property type="entry name" value="SIR2"/>
    <property type="match status" value="1"/>
</dbReference>
<organism evidence="6 7">
    <name type="scientific">Flavimobilis rhizosphaerae</name>
    <dbReference type="NCBI Taxonomy" id="2775421"/>
    <lineage>
        <taxon>Bacteria</taxon>
        <taxon>Bacillati</taxon>
        <taxon>Actinomycetota</taxon>
        <taxon>Actinomycetes</taxon>
        <taxon>Micrococcales</taxon>
        <taxon>Jonesiaceae</taxon>
        <taxon>Flavimobilis</taxon>
    </lineage>
</organism>
<dbReference type="NCBIfam" id="NF003738">
    <property type="entry name" value="PRK05333.1"/>
    <property type="match status" value="1"/>
</dbReference>
<evidence type="ECO:0000256" key="3">
    <source>
        <dbReference type="ARBA" id="ARBA00023027"/>
    </source>
</evidence>
<feature type="binding site" evidence="4">
    <location>
        <position position="170"/>
    </location>
    <ligand>
        <name>Zn(2+)</name>
        <dbReference type="ChEBI" id="CHEBI:29105"/>
    </ligand>
</feature>
<name>A0ABR9DPU7_9MICO</name>
<evidence type="ECO:0000256" key="4">
    <source>
        <dbReference type="PROSITE-ProRule" id="PRU00236"/>
    </source>
</evidence>
<dbReference type="InterPro" id="IPR029035">
    <property type="entry name" value="DHS-like_NAD/FAD-binding_dom"/>
</dbReference>
<dbReference type="Gene3D" id="3.30.1600.10">
    <property type="entry name" value="SIR2/SIRT2 'Small Domain"/>
    <property type="match status" value="1"/>
</dbReference>
<evidence type="ECO:0000313" key="7">
    <source>
        <dbReference type="Proteomes" id="UP000642107"/>
    </source>
</evidence>